<dbReference type="NCBIfam" id="TIGR02395">
    <property type="entry name" value="rpoN_sigma"/>
    <property type="match status" value="1"/>
</dbReference>
<dbReference type="NCBIfam" id="NF004596">
    <property type="entry name" value="PRK05932.1-3"/>
    <property type="match status" value="1"/>
</dbReference>
<dbReference type="Pfam" id="PF00309">
    <property type="entry name" value="Sigma54_AID"/>
    <property type="match status" value="1"/>
</dbReference>
<keyword evidence="4" id="KW-0548">Nucleotidyltransferase</keyword>
<feature type="domain" description="RNA polymerase sigma factor 54 core-binding" evidence="11">
    <location>
        <begin position="132"/>
        <end position="319"/>
    </location>
</feature>
<comment type="similarity">
    <text evidence="1">Belongs to the sigma-54 factor family.</text>
</comment>
<dbReference type="Pfam" id="PF04963">
    <property type="entry name" value="Sigma54_CBD"/>
    <property type="match status" value="1"/>
</dbReference>
<keyword evidence="3" id="KW-0808">Transferase</keyword>
<evidence type="ECO:0000259" key="11">
    <source>
        <dbReference type="Pfam" id="PF04963"/>
    </source>
</evidence>
<dbReference type="InterPro" id="IPR007046">
    <property type="entry name" value="RNA_pol_sigma_54_core-bd"/>
</dbReference>
<dbReference type="GO" id="GO:0016779">
    <property type="term" value="F:nucleotidyltransferase activity"/>
    <property type="evidence" value="ECO:0007669"/>
    <property type="project" value="UniProtKB-KW"/>
</dbReference>
<proteinExistence type="inferred from homology"/>
<dbReference type="PANTHER" id="PTHR32248:SF4">
    <property type="entry name" value="RNA POLYMERASE SIGMA-54 FACTOR"/>
    <property type="match status" value="1"/>
</dbReference>
<evidence type="ECO:0000256" key="3">
    <source>
        <dbReference type="ARBA" id="ARBA00022679"/>
    </source>
</evidence>
<feature type="compositionally biased region" description="Basic and acidic residues" evidence="9">
    <location>
        <begin position="48"/>
        <end position="59"/>
    </location>
</feature>
<dbReference type="GO" id="GO:0001216">
    <property type="term" value="F:DNA-binding transcription activator activity"/>
    <property type="evidence" value="ECO:0007669"/>
    <property type="project" value="InterPro"/>
</dbReference>
<dbReference type="PROSITE" id="PS50044">
    <property type="entry name" value="SIGMA54_3"/>
    <property type="match status" value="1"/>
</dbReference>
<dbReference type="PROSITE" id="PS00718">
    <property type="entry name" value="SIGMA54_2"/>
    <property type="match status" value="1"/>
</dbReference>
<evidence type="ECO:0000313" key="12">
    <source>
        <dbReference type="EMBL" id="OIR08036.1"/>
    </source>
</evidence>
<evidence type="ECO:0000256" key="8">
    <source>
        <dbReference type="ARBA" id="ARBA00023163"/>
    </source>
</evidence>
<dbReference type="InterPro" id="IPR007634">
    <property type="entry name" value="RNA_pol_sigma_54_DNA-bd"/>
</dbReference>
<dbReference type="GO" id="GO:0000428">
    <property type="term" value="C:DNA-directed RNA polymerase complex"/>
    <property type="evidence" value="ECO:0007669"/>
    <property type="project" value="UniProtKB-KW"/>
</dbReference>
<reference evidence="12" key="1">
    <citation type="submission" date="2016-10" db="EMBL/GenBank/DDBJ databases">
        <title>Sequence of Gallionella enrichment culture.</title>
        <authorList>
            <person name="Poehlein A."/>
            <person name="Muehling M."/>
            <person name="Daniel R."/>
        </authorList>
    </citation>
    <scope>NUCLEOTIDE SEQUENCE</scope>
</reference>
<feature type="compositionally biased region" description="Low complexity" evidence="9">
    <location>
        <begin position="61"/>
        <end position="72"/>
    </location>
</feature>
<dbReference type="PANTHER" id="PTHR32248">
    <property type="entry name" value="RNA POLYMERASE SIGMA-54 FACTOR"/>
    <property type="match status" value="1"/>
</dbReference>
<dbReference type="GO" id="GO:0006352">
    <property type="term" value="P:DNA-templated transcription initiation"/>
    <property type="evidence" value="ECO:0007669"/>
    <property type="project" value="InterPro"/>
</dbReference>
<dbReference type="Gene3D" id="1.10.10.1330">
    <property type="entry name" value="RNA polymerase sigma-54 factor, core-binding domain"/>
    <property type="match status" value="1"/>
</dbReference>
<evidence type="ECO:0000256" key="7">
    <source>
        <dbReference type="ARBA" id="ARBA00023125"/>
    </source>
</evidence>
<name>A0A1J5T2F7_9ZZZZ</name>
<dbReference type="PRINTS" id="PR00045">
    <property type="entry name" value="SIGMA54FCT"/>
</dbReference>
<feature type="region of interest" description="Disordered" evidence="9">
    <location>
        <begin position="48"/>
        <end position="74"/>
    </location>
</feature>
<keyword evidence="8" id="KW-0804">Transcription</keyword>
<dbReference type="InterPro" id="IPR038709">
    <property type="entry name" value="RpoN_core-bd_sf"/>
</dbReference>
<dbReference type="PROSITE" id="PS00717">
    <property type="entry name" value="SIGMA54_1"/>
    <property type="match status" value="1"/>
</dbReference>
<sequence>MSLTPRLDLRQTQSLVMTPQLQQAIKLLQLNNIELAAFIEQELERNPLLERDETDRDAPAAEEAPPADTAAPEPERVVDALPGQAEETPLDVDYDNTWNNDSAADGGDGYATEWNGSTRGGGGGFEEGESSLEQTLTRDISLRDHLTGQLNMDLPDAADRLIGLHLMEMLDESGYLIGDLAEVATLLGCAPERVAAVLDRLQHFDPPGIFARSLAECLALQLREKNRLDPAMQALLDNLPLLARRDLPGLMRVCGIDAEDLAEMIAEIRALDPKPALVFDDAVAQPVTPDVLMRPAPGGGWIVELNSDTLPRVLVNSRYFTRVSGAAKGKDDKAYLNEQFQSANWLVKSLHQRATTILKVASEIVRQQEMFFQRGVQYLRPLVLRDIAAVIGMHESTVSRVTANKYMATPRGIYELKYFFTQAIAGANGGEAHSAEAVRHRIKSLIDAESAKDVLSDDKIVEILKGEGVDIARRTVAKYRESMKIPSSVQRRREKSISG</sequence>
<feature type="domain" description="RNA polymerase sigma factor 54 DNA-binding" evidence="10">
    <location>
        <begin position="334"/>
        <end position="493"/>
    </location>
</feature>
<evidence type="ECO:0000256" key="5">
    <source>
        <dbReference type="ARBA" id="ARBA00023015"/>
    </source>
</evidence>
<evidence type="ECO:0000259" key="10">
    <source>
        <dbReference type="Pfam" id="PF04552"/>
    </source>
</evidence>
<dbReference type="AlphaFoldDB" id="A0A1J5T2F7"/>
<dbReference type="Gene3D" id="1.10.10.60">
    <property type="entry name" value="Homeodomain-like"/>
    <property type="match status" value="1"/>
</dbReference>
<evidence type="ECO:0000256" key="4">
    <source>
        <dbReference type="ARBA" id="ARBA00022695"/>
    </source>
</evidence>
<feature type="region of interest" description="Disordered" evidence="9">
    <location>
        <begin position="87"/>
        <end position="133"/>
    </location>
</feature>
<gene>
    <name evidence="12" type="primary">rpoN2_1</name>
    <name evidence="12" type="ORF">GALL_99000</name>
</gene>
<organism evidence="12">
    <name type="scientific">mine drainage metagenome</name>
    <dbReference type="NCBI Taxonomy" id="410659"/>
    <lineage>
        <taxon>unclassified sequences</taxon>
        <taxon>metagenomes</taxon>
        <taxon>ecological metagenomes</taxon>
    </lineage>
</organism>
<evidence type="ECO:0000256" key="1">
    <source>
        <dbReference type="ARBA" id="ARBA00008798"/>
    </source>
</evidence>
<dbReference type="GO" id="GO:0016987">
    <property type="term" value="F:sigma factor activity"/>
    <property type="evidence" value="ECO:0007669"/>
    <property type="project" value="UniProtKB-KW"/>
</dbReference>
<evidence type="ECO:0000256" key="2">
    <source>
        <dbReference type="ARBA" id="ARBA00022478"/>
    </source>
</evidence>
<evidence type="ECO:0000256" key="6">
    <source>
        <dbReference type="ARBA" id="ARBA00023082"/>
    </source>
</evidence>
<evidence type="ECO:0000256" key="9">
    <source>
        <dbReference type="SAM" id="MobiDB-lite"/>
    </source>
</evidence>
<protein>
    <submittedName>
        <fullName evidence="12">RNA polymerase sigma-54 factor 2</fullName>
    </submittedName>
</protein>
<keyword evidence="5" id="KW-0805">Transcription regulation</keyword>
<dbReference type="NCBIfam" id="NF009118">
    <property type="entry name" value="PRK12469.1"/>
    <property type="match status" value="1"/>
</dbReference>
<comment type="caution">
    <text evidence="12">The sequence shown here is derived from an EMBL/GenBank/DDBJ whole genome shotgun (WGS) entry which is preliminary data.</text>
</comment>
<dbReference type="PIRSF" id="PIRSF000774">
    <property type="entry name" value="RpoN"/>
    <property type="match status" value="1"/>
</dbReference>
<dbReference type="GO" id="GO:0003677">
    <property type="term" value="F:DNA binding"/>
    <property type="evidence" value="ECO:0007669"/>
    <property type="project" value="UniProtKB-KW"/>
</dbReference>
<accession>A0A1J5T2F7</accession>
<dbReference type="Pfam" id="PF04552">
    <property type="entry name" value="Sigma54_DBD"/>
    <property type="match status" value="1"/>
</dbReference>
<keyword evidence="6" id="KW-0731">Sigma factor</keyword>
<keyword evidence="2" id="KW-0240">DNA-directed RNA polymerase</keyword>
<dbReference type="EMBL" id="MLJW01000034">
    <property type="protein sequence ID" value="OIR08036.1"/>
    <property type="molecule type" value="Genomic_DNA"/>
</dbReference>
<keyword evidence="7" id="KW-0238">DNA-binding</keyword>
<dbReference type="InterPro" id="IPR000394">
    <property type="entry name" value="RNA_pol_sigma_54"/>
</dbReference>